<comment type="caution">
    <text evidence="1">The sequence shown here is derived from an EMBL/GenBank/DDBJ whole genome shotgun (WGS) entry which is preliminary data.</text>
</comment>
<sequence>MSLQRRHVLIAASALPLGGHAHHGWSSFDADRPLYLEGTARKVRWQNPHAELELELPAALRLPADLAQRAIPAQTAPVDGRALLAKTVLPTRKDRVWEIELAPLTRMQAWQVPEIKPGTAVSVVGFGLRDEKGEAVLRAEYLFVDGKAYGLRSSPA</sequence>
<evidence type="ECO:0000313" key="2">
    <source>
        <dbReference type="Proteomes" id="UP000321485"/>
    </source>
</evidence>
<dbReference type="GeneID" id="51111348"/>
<dbReference type="InterPro" id="IPR046150">
    <property type="entry name" value="DUF6152"/>
</dbReference>
<accession>A0A561XQG3</accession>
<gene>
    <name evidence="1" type="ORF">ATF69_2284</name>
</gene>
<dbReference type="Pfam" id="PF19649">
    <property type="entry name" value="DUF6152"/>
    <property type="match status" value="1"/>
</dbReference>
<dbReference type="AlphaFoldDB" id="A0A561XQG3"/>
<organism evidence="1 2">
    <name type="scientific">Acidovorax delafieldii</name>
    <name type="common">Pseudomonas delafieldii</name>
    <dbReference type="NCBI Taxonomy" id="47920"/>
    <lineage>
        <taxon>Bacteria</taxon>
        <taxon>Pseudomonadati</taxon>
        <taxon>Pseudomonadota</taxon>
        <taxon>Betaproteobacteria</taxon>
        <taxon>Burkholderiales</taxon>
        <taxon>Comamonadaceae</taxon>
        <taxon>Acidovorax</taxon>
    </lineage>
</organism>
<reference evidence="1 2" key="1">
    <citation type="journal article" date="2015" name="Stand. Genomic Sci.">
        <title>Genomic Encyclopedia of Bacterial and Archaeal Type Strains, Phase III: the genomes of soil and plant-associated and newly described type strains.</title>
        <authorList>
            <person name="Whitman W.B."/>
            <person name="Woyke T."/>
            <person name="Klenk H.P."/>
            <person name="Zhou Y."/>
            <person name="Lilburn T.G."/>
            <person name="Beck B.J."/>
            <person name="De Vos P."/>
            <person name="Vandamme P."/>
            <person name="Eisen J.A."/>
            <person name="Garrity G."/>
            <person name="Hugenholtz P."/>
            <person name="Kyrpides N.C."/>
        </authorList>
    </citation>
    <scope>NUCLEOTIDE SEQUENCE [LARGE SCALE GENOMIC DNA]</scope>
    <source>
        <strain evidence="1 2">DSM 64</strain>
    </source>
</reference>
<dbReference type="RefSeq" id="WP_146871005.1">
    <property type="nucleotide sequence ID" value="NZ_VJWE01000012.1"/>
</dbReference>
<dbReference type="EMBL" id="VJWE01000012">
    <property type="protein sequence ID" value="TWG38342.1"/>
    <property type="molecule type" value="Genomic_DNA"/>
</dbReference>
<name>A0A561XQG3_ACIDE</name>
<dbReference type="Proteomes" id="UP000321485">
    <property type="component" value="Unassembled WGS sequence"/>
</dbReference>
<proteinExistence type="predicted"/>
<protein>
    <submittedName>
        <fullName evidence="1">Uncharacterized protein</fullName>
    </submittedName>
</protein>
<evidence type="ECO:0000313" key="1">
    <source>
        <dbReference type="EMBL" id="TWG38342.1"/>
    </source>
</evidence>